<evidence type="ECO:0000313" key="3">
    <source>
        <dbReference type="Proteomes" id="UP001344251"/>
    </source>
</evidence>
<name>A0ABZ1FGU6_9ACTN</name>
<dbReference type="EMBL" id="CP109106">
    <property type="protein sequence ID" value="WSB69628.1"/>
    <property type="molecule type" value="Genomic_DNA"/>
</dbReference>
<keyword evidence="3" id="KW-1185">Reference proteome</keyword>
<sequence>MADDAEHDSMLHLGGNTANNATGGGGDPTPTPTTTDTGKTGKIDPCRCL</sequence>
<gene>
    <name evidence="2" type="ORF">OG863_17655</name>
</gene>
<evidence type="ECO:0000313" key="2">
    <source>
        <dbReference type="EMBL" id="WSB69628.1"/>
    </source>
</evidence>
<proteinExistence type="predicted"/>
<feature type="region of interest" description="Disordered" evidence="1">
    <location>
        <begin position="1"/>
        <end position="49"/>
    </location>
</feature>
<accession>A0ABZ1FGU6</accession>
<evidence type="ECO:0000256" key="1">
    <source>
        <dbReference type="SAM" id="MobiDB-lite"/>
    </source>
</evidence>
<protein>
    <submittedName>
        <fullName evidence="2">Uncharacterized protein</fullName>
    </submittedName>
</protein>
<organism evidence="2 3">
    <name type="scientific">Streptomyces decoyicus</name>
    <dbReference type="NCBI Taxonomy" id="249567"/>
    <lineage>
        <taxon>Bacteria</taxon>
        <taxon>Bacillati</taxon>
        <taxon>Actinomycetota</taxon>
        <taxon>Actinomycetes</taxon>
        <taxon>Kitasatosporales</taxon>
        <taxon>Streptomycetaceae</taxon>
        <taxon>Streptomyces</taxon>
    </lineage>
</organism>
<dbReference type="RefSeq" id="WP_326619157.1">
    <property type="nucleotide sequence ID" value="NZ_CP109106.1"/>
</dbReference>
<dbReference type="Proteomes" id="UP001344251">
    <property type="component" value="Chromosome"/>
</dbReference>
<feature type="compositionally biased region" description="Basic and acidic residues" evidence="1">
    <location>
        <begin position="39"/>
        <end position="49"/>
    </location>
</feature>
<reference evidence="2 3" key="1">
    <citation type="submission" date="2022-10" db="EMBL/GenBank/DDBJ databases">
        <title>The complete genomes of actinobacterial strains from the NBC collection.</title>
        <authorList>
            <person name="Joergensen T.S."/>
            <person name="Alvarez Arevalo M."/>
            <person name="Sterndorff E.B."/>
            <person name="Faurdal D."/>
            <person name="Vuksanovic O."/>
            <person name="Mourched A.-S."/>
            <person name="Charusanti P."/>
            <person name="Shaw S."/>
            <person name="Blin K."/>
            <person name="Weber T."/>
        </authorList>
    </citation>
    <scope>NUCLEOTIDE SEQUENCE [LARGE SCALE GENOMIC DNA]</scope>
    <source>
        <strain evidence="2 3">NBC 01774</strain>
    </source>
</reference>